<dbReference type="EMBL" id="DUZY01000008">
    <property type="protein sequence ID" value="DAD47542.1"/>
    <property type="molecule type" value="Genomic_DNA"/>
</dbReference>
<feature type="transmembrane region" description="Helical" evidence="1">
    <location>
        <begin position="57"/>
        <end position="79"/>
    </location>
</feature>
<keyword evidence="1" id="KW-0812">Transmembrane</keyword>
<evidence type="ECO:0000313" key="3">
    <source>
        <dbReference type="Proteomes" id="UP000607653"/>
    </source>
</evidence>
<name>A0A822ZQN0_NELNU</name>
<organism evidence="2 3">
    <name type="scientific">Nelumbo nucifera</name>
    <name type="common">Sacred lotus</name>
    <dbReference type="NCBI Taxonomy" id="4432"/>
    <lineage>
        <taxon>Eukaryota</taxon>
        <taxon>Viridiplantae</taxon>
        <taxon>Streptophyta</taxon>
        <taxon>Embryophyta</taxon>
        <taxon>Tracheophyta</taxon>
        <taxon>Spermatophyta</taxon>
        <taxon>Magnoliopsida</taxon>
        <taxon>Proteales</taxon>
        <taxon>Nelumbonaceae</taxon>
        <taxon>Nelumbo</taxon>
    </lineage>
</organism>
<sequence>MLDLKVHSTSFHCPFKPYIMVIMFHGGFTFPLMLPVICFEFPSRIVQLTLSLTASSIVSFATHASATGIALASISLKLLEMMLPQ</sequence>
<evidence type="ECO:0000256" key="1">
    <source>
        <dbReference type="SAM" id="Phobius"/>
    </source>
</evidence>
<dbReference type="AlphaFoldDB" id="A0A822ZQN0"/>
<keyword evidence="3" id="KW-1185">Reference proteome</keyword>
<evidence type="ECO:0000313" key="2">
    <source>
        <dbReference type="EMBL" id="DAD47542.1"/>
    </source>
</evidence>
<keyword evidence="1" id="KW-1133">Transmembrane helix</keyword>
<reference evidence="2 3" key="1">
    <citation type="journal article" date="2020" name="Mol. Biol. Evol.">
        <title>Distinct Expression and Methylation Patterns for Genes with Different Fates following a Single Whole-Genome Duplication in Flowering Plants.</title>
        <authorList>
            <person name="Shi T."/>
            <person name="Rahmani R.S."/>
            <person name="Gugger P.F."/>
            <person name="Wang M."/>
            <person name="Li H."/>
            <person name="Zhang Y."/>
            <person name="Li Z."/>
            <person name="Wang Q."/>
            <person name="Van de Peer Y."/>
            <person name="Marchal K."/>
            <person name="Chen J."/>
        </authorList>
    </citation>
    <scope>NUCLEOTIDE SEQUENCE [LARGE SCALE GENOMIC DNA]</scope>
    <source>
        <tissue evidence="2">Leaf</tissue>
    </source>
</reference>
<accession>A0A822ZQN0</accession>
<gene>
    <name evidence="2" type="ORF">HUJ06_017479</name>
</gene>
<comment type="caution">
    <text evidence="2">The sequence shown here is derived from an EMBL/GenBank/DDBJ whole genome shotgun (WGS) entry which is preliminary data.</text>
</comment>
<protein>
    <submittedName>
        <fullName evidence="2">Uncharacterized protein</fullName>
    </submittedName>
</protein>
<feature type="transmembrane region" description="Helical" evidence="1">
    <location>
        <begin position="18"/>
        <end position="37"/>
    </location>
</feature>
<dbReference type="Proteomes" id="UP000607653">
    <property type="component" value="Unassembled WGS sequence"/>
</dbReference>
<keyword evidence="1" id="KW-0472">Membrane</keyword>
<proteinExistence type="predicted"/>